<dbReference type="Proteomes" id="UP000009009">
    <property type="component" value="Unassembled WGS sequence"/>
</dbReference>
<feature type="compositionally biased region" description="Basic residues" evidence="1">
    <location>
        <begin position="56"/>
        <end position="73"/>
    </location>
</feature>
<keyword evidence="4" id="KW-1185">Reference proteome</keyword>
<feature type="signal peptide" evidence="2">
    <location>
        <begin position="1"/>
        <end position="29"/>
    </location>
</feature>
<feature type="chain" id="PRO_5003533583" description="Secreted protein" evidence="2">
    <location>
        <begin position="30"/>
        <end position="195"/>
    </location>
</feature>
<evidence type="ECO:0000256" key="1">
    <source>
        <dbReference type="SAM" id="MobiDB-lite"/>
    </source>
</evidence>
<feature type="region of interest" description="Disordered" evidence="1">
    <location>
        <begin position="53"/>
        <end position="84"/>
    </location>
</feature>
<reference evidence="3 4" key="1">
    <citation type="journal article" date="2012" name="FEMS Yeast Res.">
        <title>The genome sequence of the wine yeast VIN7 reveals an allotriploid hybrid genome with Saccharomyces cerevisiae and Saccharomyces kudriavzevii origins.</title>
        <authorList>
            <person name="Borneman A.R."/>
            <person name="Desany B.A."/>
            <person name="Riches D."/>
            <person name="Affourtit J.P."/>
            <person name="Forgan A.H."/>
            <person name="Pretorius I.S."/>
            <person name="Egholm M."/>
            <person name="Chambers P.J."/>
        </authorList>
    </citation>
    <scope>NUCLEOTIDE SEQUENCE [LARGE SCALE GENOMIC DNA]</scope>
    <source>
        <strain evidence="3 4">VIN7</strain>
    </source>
</reference>
<dbReference type="PROSITE" id="PS51257">
    <property type="entry name" value="PROKAR_LIPOPROTEIN"/>
    <property type="match status" value="1"/>
</dbReference>
<dbReference type="HOGENOM" id="CLU_1397070_0_0_1"/>
<comment type="caution">
    <text evidence="3">The sequence shown here is derived from an EMBL/GenBank/DDBJ whole genome shotgun (WGS) entry which is preliminary data.</text>
</comment>
<evidence type="ECO:0000313" key="4">
    <source>
        <dbReference type="Proteomes" id="UP000009009"/>
    </source>
</evidence>
<evidence type="ECO:0008006" key="5">
    <source>
        <dbReference type="Google" id="ProtNLM"/>
    </source>
</evidence>
<protein>
    <recommendedName>
        <fullName evidence="5">Secreted protein</fullName>
    </recommendedName>
</protein>
<sequence length="195" mass="21873">MQIPVPRRKCREICYITLLVLLSCCFVSAAVELCHSANYYPWQHHFLCNETDKPSRAKKRKNENKNRKRKAGKRGAGGTLSPCLPPLIGDSSPAGHKKHIVRRCCMGVGSARRLSPPPLPPPLILFYASSSRRSAPSHWASNRAGQRQLGLLCILPHPSLLSLSPSPLFFPMLCARRVSILRVYTYVVIPIYIYI</sequence>
<keyword evidence="2" id="KW-0732">Signal</keyword>
<name>H0GW83_SACCK</name>
<dbReference type="EMBL" id="AGVY01000256">
    <property type="protein sequence ID" value="EHN01892.1"/>
    <property type="molecule type" value="Genomic_DNA"/>
</dbReference>
<organism evidence="3 4">
    <name type="scientific">Saccharomyces cerevisiae x Saccharomyces kudriavzevii (strain VIN7)</name>
    <name type="common">Yeast</name>
    <dbReference type="NCBI Taxonomy" id="1095631"/>
    <lineage>
        <taxon>Eukaryota</taxon>
        <taxon>Fungi</taxon>
        <taxon>Dikarya</taxon>
        <taxon>Ascomycota</taxon>
        <taxon>Saccharomycotina</taxon>
        <taxon>Saccharomycetes</taxon>
        <taxon>Saccharomycetales</taxon>
        <taxon>Saccharomycetaceae</taxon>
        <taxon>Saccharomyces</taxon>
    </lineage>
</organism>
<evidence type="ECO:0000256" key="2">
    <source>
        <dbReference type="SAM" id="SignalP"/>
    </source>
</evidence>
<accession>H0GW83</accession>
<proteinExistence type="predicted"/>
<dbReference type="AlphaFoldDB" id="H0GW83"/>
<gene>
    <name evidence="3" type="ORF">VIN7_7732</name>
</gene>
<evidence type="ECO:0000313" key="3">
    <source>
        <dbReference type="EMBL" id="EHN01892.1"/>
    </source>
</evidence>